<reference evidence="15 16" key="1">
    <citation type="submission" date="2018-10" db="EMBL/GenBank/DDBJ databases">
        <authorList>
            <consortium name="Pathogen Informatics"/>
        </authorList>
    </citation>
    <scope>NUCLEOTIDE SEQUENCE [LARGE SCALE GENOMIC DNA]</scope>
</reference>
<comment type="subunit">
    <text evidence="4">Tetrahedron-shaped homododecamer built from six homodimers.</text>
</comment>
<evidence type="ECO:0000256" key="8">
    <source>
        <dbReference type="ARBA" id="ARBA00022670"/>
    </source>
</evidence>
<dbReference type="Gene3D" id="2.30.250.10">
    <property type="entry name" value="Aminopeptidase i, Domain 2"/>
    <property type="match status" value="1"/>
</dbReference>
<dbReference type="AlphaFoldDB" id="A0A0R3U467"/>
<feature type="compositionally biased region" description="Polar residues" evidence="13">
    <location>
        <begin position="13"/>
        <end position="22"/>
    </location>
</feature>
<evidence type="ECO:0000256" key="2">
    <source>
        <dbReference type="ARBA" id="ARBA00001947"/>
    </source>
</evidence>
<comment type="similarity">
    <text evidence="3">Belongs to the peptidase M18 family.</text>
</comment>
<keyword evidence="7" id="KW-0031">Aminopeptidase</keyword>
<sequence length="1095" mass="115371">MASVEPAAPPSVSVATTAKSALSPSETPPEAGGGGGGGMAYGSSSPSAILMSAKKPVPPHQPMETTTTTATPTPESACSLLNPTEVSLKPENPSTVGSIAASPLKRPRHKPGERKELLLMAVNDVIEHNISMRKAASRYNLAKSSLCDFVRKNGIKLPNNRCKPSSSSSSAAAAAASASGGASTDHQAGHSRAERGEMPALFGLPAETMNLLRAQHAATPPAAATSFSRLQSPWNNVSGLPTQVPMQNWSSQLSAAKSLSATVPHSSAAPSPKQSDSMVVNAESNSPSSASSLVANNGSHHQLPATSVFAPSSFICTPVSAEALDSIATTTPFFPPAAPPSITVTHFPAPNTHVLPAATGSASDPAIPTPLSRSLASIYAPTALPTSAASSQIPLVFPANPVCSSDPSVVDSLQSIILAAARGDGKQLLSANLGDLLNLPMNFPPDAASCLPTPAEVLLRKLQIPNCLNSLIGGAAQAVSQTSTTAPSSSSSSSVMARLPQSPMSHAKELINFINKSPSPFHGVGRRSVTWTRLAPPPLRARSVSLSPVGAIYGGLECGDIFVVPQGLFEVNWSSGDLVLCIPPSSRVRTQALLSACPVLTFWLLFCRVSPLLASQSATPWSSVPFWTDEQQPGVRCCFGVVVRSACEILANNGFRELLEYEPWKLEPNDCVFVTKNHSSLFAVAVGGAYKPGEGFGIIGAHTDSPCLRLKPISERTSEGFVELAVQTYGGGLWYTWFDRELTLAGRCLVRNPTTGALEQRLVHIARPLACVPSLAIHLNREVNKSFAPNPEVHLAPILCTTLTEQLHSSAGDIDGLKESGASRHPASLLRLIAAELQCAPSDLVELELYLADTQPARIGGIHEEFIHAPRLDNQFCSYTSIQALVNSLPSLKEDSYVRVVCLYDHEEIGSRSTQGANSLFTESLFRRITDALSVEAEGGGGGGVNTAASCLFERTMARSFILSADQAHAVHPSWPEKHEPAHKPTFHHGIVLKHHCSQNYATNGLTSAIVKEVARRCQVPLQEFVIRQDQMCGSTIGPIVASHLGVMTADVGGAQLAMHSCREMTCTTSVGHAIAFFTGFFEHLPSILAGVSFK</sequence>
<evidence type="ECO:0000256" key="9">
    <source>
        <dbReference type="ARBA" id="ARBA00022723"/>
    </source>
</evidence>
<accession>A0A0R3U467</accession>
<dbReference type="GO" id="GO:0003677">
    <property type="term" value="F:DNA binding"/>
    <property type="evidence" value="ECO:0007669"/>
    <property type="project" value="InterPro"/>
</dbReference>
<dbReference type="PANTHER" id="PTHR28570:SF3">
    <property type="entry name" value="ASPARTYL AMINOPEPTIDASE"/>
    <property type="match status" value="1"/>
</dbReference>
<dbReference type="Pfam" id="PF02127">
    <property type="entry name" value="Peptidase_M18"/>
    <property type="match status" value="1"/>
</dbReference>
<keyword evidence="9" id="KW-0479">Metal-binding</keyword>
<feature type="compositionally biased region" description="Gly residues" evidence="13">
    <location>
        <begin position="31"/>
        <end position="40"/>
    </location>
</feature>
<organism evidence="15 16">
    <name type="scientific">Mesocestoides corti</name>
    <name type="common">Flatworm</name>
    <dbReference type="NCBI Taxonomy" id="53468"/>
    <lineage>
        <taxon>Eukaryota</taxon>
        <taxon>Metazoa</taxon>
        <taxon>Spiralia</taxon>
        <taxon>Lophotrochozoa</taxon>
        <taxon>Platyhelminthes</taxon>
        <taxon>Cestoda</taxon>
        <taxon>Eucestoda</taxon>
        <taxon>Cyclophyllidea</taxon>
        <taxon>Mesocestoididae</taxon>
        <taxon>Mesocestoides</taxon>
    </lineage>
</organism>
<evidence type="ECO:0000256" key="13">
    <source>
        <dbReference type="SAM" id="MobiDB-lite"/>
    </source>
</evidence>
<comment type="catalytic activity">
    <reaction evidence="1">
        <text>Release of an N-terminal aspartate or glutamate from a peptide, with a preference for aspartate.</text>
        <dbReference type="EC" id="3.4.11.21"/>
    </reaction>
</comment>
<evidence type="ECO:0000256" key="12">
    <source>
        <dbReference type="ARBA" id="ARBA00023049"/>
    </source>
</evidence>
<feature type="region of interest" description="Disordered" evidence="13">
    <location>
        <begin position="261"/>
        <end position="297"/>
    </location>
</feature>
<evidence type="ECO:0000256" key="5">
    <source>
        <dbReference type="ARBA" id="ARBA00011965"/>
    </source>
</evidence>
<feature type="compositionally biased region" description="Low complexity" evidence="13">
    <location>
        <begin position="165"/>
        <end position="183"/>
    </location>
</feature>
<gene>
    <name evidence="15" type="ORF">MCOS_LOCUS1426</name>
</gene>
<keyword evidence="8" id="KW-0645">Protease</keyword>
<dbReference type="EMBL" id="UXSR01000179">
    <property type="protein sequence ID" value="VDD75423.1"/>
    <property type="molecule type" value="Genomic_DNA"/>
</dbReference>
<dbReference type="GO" id="GO:0008270">
    <property type="term" value="F:zinc ion binding"/>
    <property type="evidence" value="ECO:0007669"/>
    <property type="project" value="InterPro"/>
</dbReference>
<dbReference type="STRING" id="53468.A0A0R3U467"/>
<dbReference type="GO" id="GO:0005737">
    <property type="term" value="C:cytoplasm"/>
    <property type="evidence" value="ECO:0007669"/>
    <property type="project" value="UniProtKB-ARBA"/>
</dbReference>
<dbReference type="GO" id="GO:0006508">
    <property type="term" value="P:proteolysis"/>
    <property type="evidence" value="ECO:0007669"/>
    <property type="project" value="UniProtKB-KW"/>
</dbReference>
<feature type="compositionally biased region" description="Polar residues" evidence="13">
    <location>
        <begin position="263"/>
        <end position="278"/>
    </location>
</feature>
<evidence type="ECO:0000256" key="10">
    <source>
        <dbReference type="ARBA" id="ARBA00022801"/>
    </source>
</evidence>
<dbReference type="EC" id="3.4.11.21" evidence="5"/>
<keyword evidence="11" id="KW-0862">Zinc</keyword>
<dbReference type="GO" id="GO:0004177">
    <property type="term" value="F:aminopeptidase activity"/>
    <property type="evidence" value="ECO:0007669"/>
    <property type="project" value="UniProtKB-KW"/>
</dbReference>
<evidence type="ECO:0000256" key="11">
    <source>
        <dbReference type="ARBA" id="ARBA00022833"/>
    </source>
</evidence>
<evidence type="ECO:0000256" key="7">
    <source>
        <dbReference type="ARBA" id="ARBA00022438"/>
    </source>
</evidence>
<dbReference type="InterPro" id="IPR001948">
    <property type="entry name" value="Peptidase_M18"/>
</dbReference>
<proteinExistence type="inferred from homology"/>
<dbReference type="Proteomes" id="UP000267029">
    <property type="component" value="Unassembled WGS sequence"/>
</dbReference>
<feature type="compositionally biased region" description="Low complexity" evidence="13">
    <location>
        <begin position="279"/>
        <end position="297"/>
    </location>
</feature>
<keyword evidence="12" id="KW-0482">Metalloprotease</keyword>
<name>A0A0R3U467_MESCO</name>
<feature type="domain" description="HTH psq-type" evidence="14">
    <location>
        <begin position="118"/>
        <end position="152"/>
    </location>
</feature>
<dbReference type="NCBIfam" id="NF002759">
    <property type="entry name" value="PRK02813.1"/>
    <property type="match status" value="1"/>
</dbReference>
<dbReference type="GO" id="GO:0008237">
    <property type="term" value="F:metallopeptidase activity"/>
    <property type="evidence" value="ECO:0007669"/>
    <property type="project" value="UniProtKB-KW"/>
</dbReference>
<feature type="region of interest" description="Disordered" evidence="13">
    <location>
        <begin position="1"/>
        <end position="110"/>
    </location>
</feature>
<feature type="compositionally biased region" description="Low complexity" evidence="13">
    <location>
        <begin position="62"/>
        <end position="74"/>
    </location>
</feature>
<evidence type="ECO:0000256" key="1">
    <source>
        <dbReference type="ARBA" id="ARBA00001335"/>
    </source>
</evidence>
<dbReference type="InterPro" id="IPR023358">
    <property type="entry name" value="Peptidase_M18_dom2"/>
</dbReference>
<keyword evidence="10" id="KW-0378">Hydrolase</keyword>
<dbReference type="PANTHER" id="PTHR28570">
    <property type="entry name" value="ASPARTYL AMINOPEPTIDASE"/>
    <property type="match status" value="1"/>
</dbReference>
<evidence type="ECO:0000256" key="4">
    <source>
        <dbReference type="ARBA" id="ARBA00011395"/>
    </source>
</evidence>
<protein>
    <recommendedName>
        <fullName evidence="6">Aspartyl aminopeptidase</fullName>
        <ecNumber evidence="5">3.4.11.21</ecNumber>
    </recommendedName>
</protein>
<dbReference type="OrthoDB" id="9880441at2759"/>
<feature type="region of interest" description="Disordered" evidence="13">
    <location>
        <begin position="157"/>
        <end position="192"/>
    </location>
</feature>
<dbReference type="SUPFAM" id="SSF53187">
    <property type="entry name" value="Zn-dependent exopeptidases"/>
    <property type="match status" value="1"/>
</dbReference>
<evidence type="ECO:0000259" key="14">
    <source>
        <dbReference type="Pfam" id="PF05225"/>
    </source>
</evidence>
<evidence type="ECO:0000256" key="3">
    <source>
        <dbReference type="ARBA" id="ARBA00008290"/>
    </source>
</evidence>
<dbReference type="FunFam" id="2.30.250.10:FF:000001">
    <property type="entry name" value="Aspartyl aminopeptidase 1"/>
    <property type="match status" value="1"/>
</dbReference>
<comment type="cofactor">
    <cofactor evidence="2">
        <name>Zn(2+)</name>
        <dbReference type="ChEBI" id="CHEBI:29105"/>
    </cofactor>
</comment>
<dbReference type="InterPro" id="IPR007889">
    <property type="entry name" value="HTH_Psq"/>
</dbReference>
<dbReference type="CDD" id="cd05658">
    <property type="entry name" value="M18_DAP"/>
    <property type="match status" value="1"/>
</dbReference>
<dbReference type="SUPFAM" id="SSF101821">
    <property type="entry name" value="Aminopeptidase/glucanase lid domain"/>
    <property type="match status" value="1"/>
</dbReference>
<dbReference type="Gene3D" id="3.40.630.10">
    <property type="entry name" value="Zn peptidases"/>
    <property type="match status" value="1"/>
</dbReference>
<evidence type="ECO:0000313" key="16">
    <source>
        <dbReference type="Proteomes" id="UP000267029"/>
    </source>
</evidence>
<dbReference type="Pfam" id="PF05225">
    <property type="entry name" value="HTH_psq"/>
    <property type="match status" value="1"/>
</dbReference>
<evidence type="ECO:0000313" key="15">
    <source>
        <dbReference type="EMBL" id="VDD75423.1"/>
    </source>
</evidence>
<evidence type="ECO:0000256" key="6">
    <source>
        <dbReference type="ARBA" id="ARBA00015118"/>
    </source>
</evidence>
<keyword evidence="16" id="KW-1185">Reference proteome</keyword>
<dbReference type="PRINTS" id="PR00932">
    <property type="entry name" value="AMINO1PTASE"/>
</dbReference>